<dbReference type="AlphaFoldDB" id="A0A6N9U9I8"/>
<dbReference type="EMBL" id="JAAGLQ010000613">
    <property type="protein sequence ID" value="NEA19369.1"/>
    <property type="molecule type" value="Genomic_DNA"/>
</dbReference>
<protein>
    <submittedName>
        <fullName evidence="1">Uncharacterized protein</fullName>
    </submittedName>
</protein>
<reference evidence="1 2" key="1">
    <citation type="submission" date="2020-01" db="EMBL/GenBank/DDBJ databases">
        <title>Insect and environment-associated Actinomycetes.</title>
        <authorList>
            <person name="Currrie C."/>
            <person name="Chevrette M."/>
            <person name="Carlson C."/>
            <person name="Stubbendieck R."/>
            <person name="Wendt-Pienkowski E."/>
        </authorList>
    </citation>
    <scope>NUCLEOTIDE SEQUENCE [LARGE SCALE GENOMIC DNA]</scope>
    <source>
        <strain evidence="1 2">SID11342</strain>
    </source>
</reference>
<dbReference type="RefSeq" id="WP_164348733.1">
    <property type="nucleotide sequence ID" value="NZ_JAAGLQ010000613.1"/>
</dbReference>
<evidence type="ECO:0000313" key="1">
    <source>
        <dbReference type="EMBL" id="NEA19369.1"/>
    </source>
</evidence>
<dbReference type="Proteomes" id="UP000471293">
    <property type="component" value="Unassembled WGS sequence"/>
</dbReference>
<accession>A0A6N9U9I8</accession>
<organism evidence="1 2">
    <name type="scientific">Streptomyces halstedii</name>
    <dbReference type="NCBI Taxonomy" id="1944"/>
    <lineage>
        <taxon>Bacteria</taxon>
        <taxon>Bacillati</taxon>
        <taxon>Actinomycetota</taxon>
        <taxon>Actinomycetes</taxon>
        <taxon>Kitasatosporales</taxon>
        <taxon>Streptomycetaceae</taxon>
        <taxon>Streptomyces</taxon>
    </lineage>
</organism>
<comment type="caution">
    <text evidence="1">The sequence shown here is derived from an EMBL/GenBank/DDBJ whole genome shotgun (WGS) entry which is preliminary data.</text>
</comment>
<dbReference type="InterPro" id="IPR044929">
    <property type="entry name" value="DNA/RNA_non-sp_Endonuclease_sf"/>
</dbReference>
<gene>
    <name evidence="1" type="ORF">G3I29_28595</name>
</gene>
<dbReference type="Gene3D" id="3.40.570.10">
    <property type="entry name" value="Extracellular Endonuclease, subunit A"/>
    <property type="match status" value="1"/>
</dbReference>
<name>A0A6N9U9I8_STRHA</name>
<sequence length="89" mass="9852">MLDFEDTVRSLVDSQHVVRYEVTPVYTGSRTVPHEFRMSYTAWNSRGRYAGADATTDSNLIYTAGRGWKNLGTAIDSRTGADVPLPGQP</sequence>
<proteinExistence type="predicted"/>
<evidence type="ECO:0000313" key="2">
    <source>
        <dbReference type="Proteomes" id="UP000471293"/>
    </source>
</evidence>